<dbReference type="Gene3D" id="3.90.850.10">
    <property type="entry name" value="Fumarylacetoacetase-like, C-terminal domain"/>
    <property type="match status" value="1"/>
</dbReference>
<proteinExistence type="predicted"/>
<name>A0A1I7AK61_9ACTN</name>
<evidence type="ECO:0000259" key="3">
    <source>
        <dbReference type="Pfam" id="PF10370"/>
    </source>
</evidence>
<feature type="domain" description="Rv2993c-like N-terminal" evidence="3">
    <location>
        <begin position="21"/>
        <end position="70"/>
    </location>
</feature>
<reference evidence="5" key="1">
    <citation type="submission" date="2016-10" db="EMBL/GenBank/DDBJ databases">
        <authorList>
            <person name="Varghese N."/>
            <person name="Submissions S."/>
        </authorList>
    </citation>
    <scope>NUCLEOTIDE SEQUENCE [LARGE SCALE GENOMIC DNA]</scope>
    <source>
        <strain evidence="5">DSM 46136</strain>
    </source>
</reference>
<dbReference type="AlphaFoldDB" id="A0A1I7AK61"/>
<dbReference type="GO" id="GO:0046872">
    <property type="term" value="F:metal ion binding"/>
    <property type="evidence" value="ECO:0007669"/>
    <property type="project" value="UniProtKB-KW"/>
</dbReference>
<accession>A0A1I7AK61</accession>
<evidence type="ECO:0000256" key="1">
    <source>
        <dbReference type="ARBA" id="ARBA00022723"/>
    </source>
</evidence>
<dbReference type="STRING" id="1296565.SAMN05660657_02845"/>
<organism evidence="4 5">
    <name type="scientific">Geodermatophilus amargosae</name>
    <dbReference type="NCBI Taxonomy" id="1296565"/>
    <lineage>
        <taxon>Bacteria</taxon>
        <taxon>Bacillati</taxon>
        <taxon>Actinomycetota</taxon>
        <taxon>Actinomycetes</taxon>
        <taxon>Geodermatophilales</taxon>
        <taxon>Geodermatophilaceae</taxon>
        <taxon>Geodermatophilus</taxon>
    </lineage>
</organism>
<dbReference type="InterPro" id="IPR018833">
    <property type="entry name" value="Rv2993c-like_N"/>
</dbReference>
<dbReference type="InterPro" id="IPR011234">
    <property type="entry name" value="Fumarylacetoacetase-like_C"/>
</dbReference>
<evidence type="ECO:0000259" key="2">
    <source>
        <dbReference type="Pfam" id="PF01557"/>
    </source>
</evidence>
<dbReference type="Proteomes" id="UP000199546">
    <property type="component" value="Unassembled WGS sequence"/>
</dbReference>
<keyword evidence="5" id="KW-1185">Reference proteome</keyword>
<gene>
    <name evidence="4" type="ORF">SAMN05660657_02845</name>
</gene>
<dbReference type="PANTHER" id="PTHR11820">
    <property type="entry name" value="ACYLPYRUVASE"/>
    <property type="match status" value="1"/>
</dbReference>
<dbReference type="Pfam" id="PF01557">
    <property type="entry name" value="FAA_hydrolase"/>
    <property type="match status" value="1"/>
</dbReference>
<evidence type="ECO:0000313" key="4">
    <source>
        <dbReference type="EMBL" id="SFT75306.1"/>
    </source>
</evidence>
<dbReference type="GO" id="GO:0018773">
    <property type="term" value="F:acetylpyruvate hydrolase activity"/>
    <property type="evidence" value="ECO:0007669"/>
    <property type="project" value="TreeGrafter"/>
</dbReference>
<dbReference type="InterPro" id="IPR036663">
    <property type="entry name" value="Fumarylacetoacetase_C_sf"/>
</dbReference>
<sequence>MVARGARTGAARRVSSLAGVRIVRFASPSGMSFGVLDGDGQVAQIEGHPFGTISFTGQRFAQADVRLLSPILPSKVVCVGKNYSDHVKEMNTGDAPERPLLFLKPSTSVIGPGDAIRIPAGSTNVHHEVELAVVIGARGARNLTPEQVPGSVFGYTIGNDVTERDMQKADGQWTRAKGFDSFCPLGPWIETDLRGVGKDPADLEITCTVDGEPRQAGRTSQLLFDVPTLVSYISQVMTLLPGDVVLTGTPAGVGPIRPGQRVECAIEGLGSLTNSVSGADTASTAGGAR</sequence>
<protein>
    <submittedName>
        <fullName evidence="4">2-keto-4-pentenoate hydratase/2-oxohepta-3-ene-1,7-dioic acid hydratase (Catechol pathway)</fullName>
    </submittedName>
</protein>
<dbReference type="SUPFAM" id="SSF56529">
    <property type="entry name" value="FAH"/>
    <property type="match status" value="1"/>
</dbReference>
<keyword evidence="1" id="KW-0479">Metal-binding</keyword>
<dbReference type="GO" id="GO:0019752">
    <property type="term" value="P:carboxylic acid metabolic process"/>
    <property type="evidence" value="ECO:0007669"/>
    <property type="project" value="UniProtKB-ARBA"/>
</dbReference>
<feature type="domain" description="Fumarylacetoacetase-like C-terminal" evidence="2">
    <location>
        <begin position="75"/>
        <end position="276"/>
    </location>
</feature>
<dbReference type="Gene3D" id="2.30.30.370">
    <property type="entry name" value="FAH"/>
    <property type="match status" value="1"/>
</dbReference>
<dbReference type="FunFam" id="3.90.850.10:FF:000002">
    <property type="entry name" value="2-hydroxyhepta-2,4-diene-1,7-dioate isomerase"/>
    <property type="match status" value="1"/>
</dbReference>
<evidence type="ECO:0000313" key="5">
    <source>
        <dbReference type="Proteomes" id="UP000199546"/>
    </source>
</evidence>
<dbReference type="Pfam" id="PF10370">
    <property type="entry name" value="Rv2993c-like_N"/>
    <property type="match status" value="1"/>
</dbReference>
<dbReference type="GO" id="GO:0016853">
    <property type="term" value="F:isomerase activity"/>
    <property type="evidence" value="ECO:0007669"/>
    <property type="project" value="UniProtKB-ARBA"/>
</dbReference>
<dbReference type="EMBL" id="FPBA01000009">
    <property type="protein sequence ID" value="SFT75306.1"/>
    <property type="molecule type" value="Genomic_DNA"/>
</dbReference>
<dbReference type="PANTHER" id="PTHR11820:SF7">
    <property type="entry name" value="ACYLPYRUVASE FAHD1, MITOCHONDRIAL"/>
    <property type="match status" value="1"/>
</dbReference>